<sequence>MISKKVVDKVFGKKLKYTKRESDKVFEALRRACFLIEKKGIKDEYFAEVSLLYRESS</sequence>
<evidence type="ECO:0000313" key="1">
    <source>
        <dbReference type="EMBL" id="KKL14176.1"/>
    </source>
</evidence>
<accession>A0A0F9D8P1</accession>
<reference evidence="1" key="1">
    <citation type="journal article" date="2015" name="Nature">
        <title>Complex archaea that bridge the gap between prokaryotes and eukaryotes.</title>
        <authorList>
            <person name="Spang A."/>
            <person name="Saw J.H."/>
            <person name="Jorgensen S.L."/>
            <person name="Zaremba-Niedzwiedzka K."/>
            <person name="Martijn J."/>
            <person name="Lind A.E."/>
            <person name="van Eijk R."/>
            <person name="Schleper C."/>
            <person name="Guy L."/>
            <person name="Ettema T.J."/>
        </authorList>
    </citation>
    <scope>NUCLEOTIDE SEQUENCE</scope>
</reference>
<dbReference type="EMBL" id="LAZR01040562">
    <property type="protein sequence ID" value="KKL14176.1"/>
    <property type="molecule type" value="Genomic_DNA"/>
</dbReference>
<protein>
    <submittedName>
        <fullName evidence="1">Uncharacterized protein</fullName>
    </submittedName>
</protein>
<dbReference type="AlphaFoldDB" id="A0A0F9D8P1"/>
<comment type="caution">
    <text evidence="1">The sequence shown here is derived from an EMBL/GenBank/DDBJ whole genome shotgun (WGS) entry which is preliminary data.</text>
</comment>
<name>A0A0F9D8P1_9ZZZZ</name>
<gene>
    <name evidence="1" type="ORF">LCGC14_2518380</name>
</gene>
<organism evidence="1">
    <name type="scientific">marine sediment metagenome</name>
    <dbReference type="NCBI Taxonomy" id="412755"/>
    <lineage>
        <taxon>unclassified sequences</taxon>
        <taxon>metagenomes</taxon>
        <taxon>ecological metagenomes</taxon>
    </lineage>
</organism>
<proteinExistence type="predicted"/>